<dbReference type="GO" id="GO:0006400">
    <property type="term" value="P:tRNA modification"/>
    <property type="evidence" value="ECO:0007669"/>
    <property type="project" value="InterPro"/>
</dbReference>
<keyword evidence="1" id="KW-0694">RNA-binding</keyword>
<dbReference type="AlphaFoldDB" id="A0A066WHW8"/>
<dbReference type="Proteomes" id="UP000027361">
    <property type="component" value="Unassembled WGS sequence"/>
</dbReference>
<dbReference type="PROSITE" id="PS51165">
    <property type="entry name" value="THUMP"/>
    <property type="match status" value="1"/>
</dbReference>
<sequence>MSELEAELSGLREAGRAKGKTKASSNISIPRGDLTLVDLQTESLGFVSLASSLDPYRIVKEVLERALISGLSRSRYLQRLTPVSQVSKADADSLRILATGVLHARLGFDPSAAQTYKVEPRLRSSMVLDREEVIRIVADAVPKDAGHTVELKGPSCWIVVEGVQTFISIGVLQDYERLGKYNYQTCITQGVAREDKTKEPPSVTASMEAKTVARPRGDGDNDASNMTTREVDTVPGETAN</sequence>
<dbReference type="HOGENOM" id="CLU_1157073_0_0_1"/>
<accession>A0A066WHW8</accession>
<dbReference type="InterPro" id="IPR040183">
    <property type="entry name" value="THUMPD1-like"/>
</dbReference>
<dbReference type="EMBL" id="JMSN01000013">
    <property type="protein sequence ID" value="KDN52128.1"/>
    <property type="molecule type" value="Genomic_DNA"/>
</dbReference>
<dbReference type="FunCoup" id="A0A066WHW8">
    <property type="interactions" value="518"/>
</dbReference>
<dbReference type="InParanoid" id="A0A066WHW8"/>
<dbReference type="PANTHER" id="PTHR13452:SF10">
    <property type="entry name" value="THUMP DOMAIN-CONTAINING PROTEIN 1"/>
    <property type="match status" value="1"/>
</dbReference>
<dbReference type="RefSeq" id="XP_013244983.1">
    <property type="nucleotide sequence ID" value="XM_013389529.1"/>
</dbReference>
<dbReference type="CDD" id="cd11717">
    <property type="entry name" value="THUMP_THUMPD1_like"/>
    <property type="match status" value="1"/>
</dbReference>
<feature type="region of interest" description="Disordered" evidence="2">
    <location>
        <begin position="194"/>
        <end position="240"/>
    </location>
</feature>
<organism evidence="4 5">
    <name type="scientific">Tilletiaria anomala (strain ATCC 24038 / CBS 436.72 / UBC 951)</name>
    <dbReference type="NCBI Taxonomy" id="1037660"/>
    <lineage>
        <taxon>Eukaryota</taxon>
        <taxon>Fungi</taxon>
        <taxon>Dikarya</taxon>
        <taxon>Basidiomycota</taxon>
        <taxon>Ustilaginomycotina</taxon>
        <taxon>Exobasidiomycetes</taxon>
        <taxon>Georgefischeriales</taxon>
        <taxon>Tilletiariaceae</taxon>
        <taxon>Tilletiaria</taxon>
    </lineage>
</organism>
<comment type="caution">
    <text evidence="4">The sequence shown here is derived from an EMBL/GenBank/DDBJ whole genome shotgun (WGS) entry which is preliminary data.</text>
</comment>
<dbReference type="Pfam" id="PF02926">
    <property type="entry name" value="THUMP"/>
    <property type="match status" value="1"/>
</dbReference>
<evidence type="ECO:0000313" key="4">
    <source>
        <dbReference type="EMBL" id="KDN52128.1"/>
    </source>
</evidence>
<dbReference type="InterPro" id="IPR004114">
    <property type="entry name" value="THUMP_dom"/>
</dbReference>
<dbReference type="OrthoDB" id="367221at2759"/>
<evidence type="ECO:0000256" key="2">
    <source>
        <dbReference type="SAM" id="MobiDB-lite"/>
    </source>
</evidence>
<dbReference type="STRING" id="1037660.A0A066WHW8"/>
<protein>
    <recommendedName>
        <fullName evidence="3">THUMP domain-containing protein</fullName>
    </recommendedName>
</protein>
<dbReference type="SUPFAM" id="SSF143437">
    <property type="entry name" value="THUMP domain-like"/>
    <property type="match status" value="1"/>
</dbReference>
<dbReference type="PANTHER" id="PTHR13452">
    <property type="entry name" value="THUMP DOMAIN CONTAINING PROTEIN 1-RELATED"/>
    <property type="match status" value="1"/>
</dbReference>
<name>A0A066WHW8_TILAU</name>
<evidence type="ECO:0000259" key="3">
    <source>
        <dbReference type="PROSITE" id="PS51165"/>
    </source>
</evidence>
<proteinExistence type="predicted"/>
<keyword evidence="5" id="KW-1185">Reference proteome</keyword>
<evidence type="ECO:0000256" key="1">
    <source>
        <dbReference type="PROSITE-ProRule" id="PRU00529"/>
    </source>
</evidence>
<reference evidence="4 5" key="1">
    <citation type="submission" date="2014-05" db="EMBL/GenBank/DDBJ databases">
        <title>Draft genome sequence of a rare smut relative, Tilletiaria anomala UBC 951.</title>
        <authorList>
            <consortium name="DOE Joint Genome Institute"/>
            <person name="Toome M."/>
            <person name="Kuo A."/>
            <person name="Henrissat B."/>
            <person name="Lipzen A."/>
            <person name="Tritt A."/>
            <person name="Yoshinaga Y."/>
            <person name="Zane M."/>
            <person name="Barry K."/>
            <person name="Grigoriev I.V."/>
            <person name="Spatafora J.W."/>
            <person name="Aimea M.C."/>
        </authorList>
    </citation>
    <scope>NUCLEOTIDE SEQUENCE [LARGE SCALE GENOMIC DNA]</scope>
    <source>
        <strain evidence="4 5">UBC 951</strain>
    </source>
</reference>
<dbReference type="Gene3D" id="3.30.2300.10">
    <property type="entry name" value="THUMP superfamily"/>
    <property type="match status" value="1"/>
</dbReference>
<gene>
    <name evidence="4" type="ORF">K437DRAFT_254498</name>
</gene>
<dbReference type="GeneID" id="25263888"/>
<evidence type="ECO:0000313" key="5">
    <source>
        <dbReference type="Proteomes" id="UP000027361"/>
    </source>
</evidence>
<feature type="domain" description="THUMP" evidence="3">
    <location>
        <begin position="65"/>
        <end position="173"/>
    </location>
</feature>
<dbReference type="GO" id="GO:0003723">
    <property type="term" value="F:RNA binding"/>
    <property type="evidence" value="ECO:0007669"/>
    <property type="project" value="UniProtKB-UniRule"/>
</dbReference>